<evidence type="ECO:0000256" key="1">
    <source>
        <dbReference type="SAM" id="SignalP"/>
    </source>
</evidence>
<reference evidence="3" key="1">
    <citation type="submission" date="2021-02" db="EMBL/GenBank/DDBJ databases">
        <title>Neisseriaceae sp. 26B isolated from the cloaca of a Common Toad-headed Turtle (Mesoclemmys nasuta).</title>
        <authorList>
            <person name="Spergser J."/>
            <person name="Busse H.-J."/>
        </authorList>
    </citation>
    <scope>NUCLEOTIDE SEQUENCE</scope>
    <source>
        <strain evidence="3">26B</strain>
    </source>
</reference>
<sequence>MSHKFLTGNGLFDEILWSNIMKTKAVFLSVLALSGFMFAGSAHAAGECDRYRTSYDQTYCLAKLFLESDNELNSVYKDLNKLIKAPVKQQLVATQRDWIRYRDATCEPSAGTINVDCNYRVNRERTEYLRDRLRECKVGTCRGALIGAASWK</sequence>
<feature type="signal peptide" evidence="1">
    <location>
        <begin position="1"/>
        <end position="44"/>
    </location>
</feature>
<keyword evidence="1" id="KW-0732">Signal</keyword>
<accession>A0A892ZEF1</accession>
<evidence type="ECO:0000259" key="2">
    <source>
        <dbReference type="Pfam" id="PF07007"/>
    </source>
</evidence>
<dbReference type="InterPro" id="IPR009739">
    <property type="entry name" value="LprI-like_N"/>
</dbReference>
<dbReference type="Gene3D" id="1.20.1270.180">
    <property type="match status" value="1"/>
</dbReference>
<dbReference type="KEGG" id="ptes:JQU52_11990"/>
<name>A0A892ZEF1_9NEIS</name>
<feature type="domain" description="Lysozyme inhibitor LprI-like N-terminal" evidence="2">
    <location>
        <begin position="53"/>
        <end position="129"/>
    </location>
</feature>
<dbReference type="EMBL" id="CP069798">
    <property type="protein sequence ID" value="QRQ81421.1"/>
    <property type="molecule type" value="Genomic_DNA"/>
</dbReference>
<dbReference type="Proteomes" id="UP000653156">
    <property type="component" value="Chromosome"/>
</dbReference>
<dbReference type="Pfam" id="PF07007">
    <property type="entry name" value="LprI"/>
    <property type="match status" value="1"/>
</dbReference>
<proteinExistence type="predicted"/>
<dbReference type="RefSeq" id="WP_230338714.1">
    <property type="nucleotide sequence ID" value="NZ_CP069798.1"/>
</dbReference>
<evidence type="ECO:0000313" key="3">
    <source>
        <dbReference type="EMBL" id="QRQ81421.1"/>
    </source>
</evidence>
<evidence type="ECO:0000313" key="4">
    <source>
        <dbReference type="Proteomes" id="UP000653156"/>
    </source>
</evidence>
<protein>
    <submittedName>
        <fullName evidence="3">DUF1311 domain-containing protein</fullName>
    </submittedName>
</protein>
<organism evidence="3 4">
    <name type="scientific">Paralysiella testudinis</name>
    <dbReference type="NCBI Taxonomy" id="2809020"/>
    <lineage>
        <taxon>Bacteria</taxon>
        <taxon>Pseudomonadati</taxon>
        <taxon>Pseudomonadota</taxon>
        <taxon>Betaproteobacteria</taxon>
        <taxon>Neisseriales</taxon>
        <taxon>Neisseriaceae</taxon>
        <taxon>Paralysiella</taxon>
    </lineage>
</organism>
<dbReference type="AlphaFoldDB" id="A0A892ZEF1"/>
<feature type="chain" id="PRO_5033982642" evidence="1">
    <location>
        <begin position="45"/>
        <end position="152"/>
    </location>
</feature>
<gene>
    <name evidence="3" type="ORF">JQU52_11990</name>
</gene>
<keyword evidence="4" id="KW-1185">Reference proteome</keyword>